<gene>
    <name evidence="2" type="ORF">San01_41940</name>
</gene>
<reference evidence="2 3" key="1">
    <citation type="submission" date="2019-10" db="EMBL/GenBank/DDBJ databases">
        <title>Whole genome shotgun sequence of Streptomyces angustmyceticus NBRC 3934.</title>
        <authorList>
            <person name="Hosoyama A."/>
            <person name="Ichikawa N."/>
            <person name="Kimura A."/>
            <person name="Kitahashi Y."/>
            <person name="Komaki H."/>
            <person name="Uohara A."/>
        </authorList>
    </citation>
    <scope>NUCLEOTIDE SEQUENCE [LARGE SCALE GENOMIC DNA]</scope>
    <source>
        <strain evidence="2 3">NBRC 3934</strain>
    </source>
</reference>
<name>A0A5J4LBL7_9ACTN</name>
<proteinExistence type="predicted"/>
<comment type="caution">
    <text evidence="2">The sequence shown here is derived from an EMBL/GenBank/DDBJ whole genome shotgun (WGS) entry which is preliminary data.</text>
</comment>
<evidence type="ECO:0000313" key="2">
    <source>
        <dbReference type="EMBL" id="GES31707.1"/>
    </source>
</evidence>
<dbReference type="GO" id="GO:0008897">
    <property type="term" value="F:holo-[acyl-carrier-protein] synthase activity"/>
    <property type="evidence" value="ECO:0007669"/>
    <property type="project" value="InterPro"/>
</dbReference>
<dbReference type="OrthoDB" id="4227214at2"/>
<feature type="compositionally biased region" description="Basic and acidic residues" evidence="1">
    <location>
        <begin position="13"/>
        <end position="26"/>
    </location>
</feature>
<keyword evidence="3" id="KW-1185">Reference proteome</keyword>
<protein>
    <submittedName>
        <fullName evidence="2">Uncharacterized protein</fullName>
    </submittedName>
</protein>
<organism evidence="2 3">
    <name type="scientific">Streptomyces angustmyceticus</name>
    <dbReference type="NCBI Taxonomy" id="285578"/>
    <lineage>
        <taxon>Bacteria</taxon>
        <taxon>Bacillati</taxon>
        <taxon>Actinomycetota</taxon>
        <taxon>Actinomycetes</taxon>
        <taxon>Kitasatosporales</taxon>
        <taxon>Streptomycetaceae</taxon>
        <taxon>Streptomyces</taxon>
    </lineage>
</organism>
<dbReference type="InterPro" id="IPR037143">
    <property type="entry name" value="4-PPantetheinyl_Trfase_dom_sf"/>
</dbReference>
<dbReference type="SUPFAM" id="SSF56214">
    <property type="entry name" value="4'-phosphopantetheinyl transferase"/>
    <property type="match status" value="1"/>
</dbReference>
<dbReference type="Gene3D" id="3.90.470.20">
    <property type="entry name" value="4'-phosphopantetheinyl transferase domain"/>
    <property type="match status" value="1"/>
</dbReference>
<dbReference type="AlphaFoldDB" id="A0A5J4LBL7"/>
<sequence>MRGDQPSCGAHSLNHDDSPADVREEGVSWEPSRSRELADGCLHIFANIPVDMSRAHGVTEFLGRLLRCSPGDIRVTRDGFGRPVCAEPPAAVGRTTGDRLFLDTGGDAGRQFLALIRDLPVALSVHTVPRGPVGELLRPFTPLERDYVQEAPVGLRARRLARLWTRKEAALRLTGRGELAAADAIDALSGARDGRIDIPGTPAGPGSPVRPGGTAYVRELPAGPQTVACAATPSPVPGVRVWRAESPDGPDGAHHGRGPAAGTGGSRPAGSARA</sequence>
<feature type="region of interest" description="Disordered" evidence="1">
    <location>
        <begin position="239"/>
        <end position="274"/>
    </location>
</feature>
<feature type="compositionally biased region" description="Basic and acidic residues" evidence="1">
    <location>
        <begin position="242"/>
        <end position="254"/>
    </location>
</feature>
<feature type="region of interest" description="Disordered" evidence="1">
    <location>
        <begin position="1"/>
        <end position="26"/>
    </location>
</feature>
<dbReference type="GO" id="GO:0000287">
    <property type="term" value="F:magnesium ion binding"/>
    <property type="evidence" value="ECO:0007669"/>
    <property type="project" value="InterPro"/>
</dbReference>
<accession>A0A5J4LBL7</accession>
<dbReference type="Proteomes" id="UP000325598">
    <property type="component" value="Unassembled WGS sequence"/>
</dbReference>
<evidence type="ECO:0000313" key="3">
    <source>
        <dbReference type="Proteomes" id="UP000325598"/>
    </source>
</evidence>
<dbReference type="EMBL" id="BLAG01000011">
    <property type="protein sequence ID" value="GES31707.1"/>
    <property type="molecule type" value="Genomic_DNA"/>
</dbReference>
<evidence type="ECO:0000256" key="1">
    <source>
        <dbReference type="SAM" id="MobiDB-lite"/>
    </source>
</evidence>